<evidence type="ECO:0000313" key="2">
    <source>
        <dbReference type="EMBL" id="OXG09488.1"/>
    </source>
</evidence>
<evidence type="ECO:0000256" key="1">
    <source>
        <dbReference type="SAM" id="SignalP"/>
    </source>
</evidence>
<feature type="signal peptide" evidence="1">
    <location>
        <begin position="1"/>
        <end position="19"/>
    </location>
</feature>
<name>A0A227PJN7_9FLAO</name>
<dbReference type="OrthoDB" id="1372393at2"/>
<proteinExistence type="predicted"/>
<protein>
    <recommendedName>
        <fullName evidence="4">Thioredoxin family protein</fullName>
    </recommendedName>
</protein>
<evidence type="ECO:0000313" key="3">
    <source>
        <dbReference type="Proteomes" id="UP000214684"/>
    </source>
</evidence>
<reference evidence="2 3" key="1">
    <citation type="submission" date="2016-11" db="EMBL/GenBank/DDBJ databases">
        <title>Whole genomes of Flavobacteriaceae.</title>
        <authorList>
            <person name="Stine C."/>
            <person name="Li C."/>
            <person name="Tadesse D."/>
        </authorList>
    </citation>
    <scope>NUCLEOTIDE SEQUENCE [LARGE SCALE GENOMIC DNA]</scope>
    <source>
        <strain evidence="2 3">DSM 24704</strain>
    </source>
</reference>
<dbReference type="EMBL" id="MUGS01000002">
    <property type="protein sequence ID" value="OXG09488.1"/>
    <property type="molecule type" value="Genomic_DNA"/>
</dbReference>
<feature type="chain" id="PRO_5030039594" description="Thioredoxin family protein" evidence="1">
    <location>
        <begin position="20"/>
        <end position="148"/>
    </location>
</feature>
<organism evidence="2 3">
    <name type="scientific">Flavobacterium araucananum</name>
    <dbReference type="NCBI Taxonomy" id="946678"/>
    <lineage>
        <taxon>Bacteria</taxon>
        <taxon>Pseudomonadati</taxon>
        <taxon>Bacteroidota</taxon>
        <taxon>Flavobacteriia</taxon>
        <taxon>Flavobacteriales</taxon>
        <taxon>Flavobacteriaceae</taxon>
        <taxon>Flavobacterium</taxon>
    </lineage>
</organism>
<keyword evidence="3" id="KW-1185">Reference proteome</keyword>
<dbReference type="Proteomes" id="UP000214684">
    <property type="component" value="Unassembled WGS sequence"/>
</dbReference>
<gene>
    <name evidence="2" type="ORF">B0A64_01665</name>
</gene>
<dbReference type="RefSeq" id="WP_089477799.1">
    <property type="nucleotide sequence ID" value="NZ_MUGS01000002.1"/>
</dbReference>
<evidence type="ECO:0008006" key="4">
    <source>
        <dbReference type="Google" id="ProtNLM"/>
    </source>
</evidence>
<keyword evidence="1" id="KW-0732">Signal</keyword>
<comment type="caution">
    <text evidence="2">The sequence shown here is derived from an EMBL/GenBank/DDBJ whole genome shotgun (WGS) entry which is preliminary data.</text>
</comment>
<dbReference type="AlphaFoldDB" id="A0A227PJN7"/>
<dbReference type="Gene3D" id="3.40.30.10">
    <property type="entry name" value="Glutaredoxin"/>
    <property type="match status" value="1"/>
</dbReference>
<accession>A0A227PJN7</accession>
<dbReference type="SUPFAM" id="SSF52833">
    <property type="entry name" value="Thioredoxin-like"/>
    <property type="match status" value="1"/>
</dbReference>
<sequence>MTKKLLILLFFLGSLFLHSQNLAWKTDMNDAIVASDAQKRPLLILFTATGLSQRMESEIFATPDFAVWSRDNVILVKLDLSDSEASDVVKDQNVKLKNALGINELPQVCLLMASVRKGKTTFNNMGLVPYRQGGAKAWIADANLILNP</sequence>
<dbReference type="InterPro" id="IPR036249">
    <property type="entry name" value="Thioredoxin-like_sf"/>
</dbReference>